<sequence>MHELTISLPFAMWYSQGTVGFLVHKLDNQPQPTNQETYMYPWAFPSGYYLNYTSKVSQRDNIGIRLDTRGIKYKAYHHKNVMIGHLLYLFFIHSRNSTKKSPVNLNGDSETI</sequence>
<dbReference type="Proteomes" id="UP001176941">
    <property type="component" value="Chromosome 5"/>
</dbReference>
<protein>
    <submittedName>
        <fullName evidence="1">Uncharacterized protein</fullName>
    </submittedName>
</protein>
<keyword evidence="2" id="KW-1185">Reference proteome</keyword>
<accession>A0ABN8ZPY1</accession>
<proteinExistence type="predicted"/>
<reference evidence="1" key="1">
    <citation type="submission" date="2023-04" db="EMBL/GenBank/DDBJ databases">
        <authorList>
            <consortium name="ELIXIR-Norway"/>
        </authorList>
    </citation>
    <scope>NUCLEOTIDE SEQUENCE [LARGE SCALE GENOMIC DNA]</scope>
</reference>
<evidence type="ECO:0000313" key="2">
    <source>
        <dbReference type="Proteomes" id="UP001176941"/>
    </source>
</evidence>
<evidence type="ECO:0000313" key="1">
    <source>
        <dbReference type="EMBL" id="CAI9175520.1"/>
    </source>
</evidence>
<gene>
    <name evidence="1" type="ORF">MRATA1EN1_LOCUS24482</name>
</gene>
<name>A0ABN8ZPY1_RANTA</name>
<organism evidence="1 2">
    <name type="scientific">Rangifer tarandus platyrhynchus</name>
    <name type="common">Svalbard reindeer</name>
    <dbReference type="NCBI Taxonomy" id="3082113"/>
    <lineage>
        <taxon>Eukaryota</taxon>
        <taxon>Metazoa</taxon>
        <taxon>Chordata</taxon>
        <taxon>Craniata</taxon>
        <taxon>Vertebrata</taxon>
        <taxon>Euteleostomi</taxon>
        <taxon>Mammalia</taxon>
        <taxon>Eutheria</taxon>
        <taxon>Laurasiatheria</taxon>
        <taxon>Artiodactyla</taxon>
        <taxon>Ruminantia</taxon>
        <taxon>Pecora</taxon>
        <taxon>Cervidae</taxon>
        <taxon>Odocoileinae</taxon>
        <taxon>Rangifer</taxon>
    </lineage>
</organism>
<dbReference type="EMBL" id="OX459941">
    <property type="protein sequence ID" value="CAI9175520.1"/>
    <property type="molecule type" value="Genomic_DNA"/>
</dbReference>